<evidence type="ECO:0000313" key="4">
    <source>
        <dbReference type="Proteomes" id="UP000035352"/>
    </source>
</evidence>
<organism evidence="3 4">
    <name type="scientific">Caldimonas brevitalea</name>
    <dbReference type="NCBI Taxonomy" id="413882"/>
    <lineage>
        <taxon>Bacteria</taxon>
        <taxon>Pseudomonadati</taxon>
        <taxon>Pseudomonadota</taxon>
        <taxon>Betaproteobacteria</taxon>
        <taxon>Burkholderiales</taxon>
        <taxon>Sphaerotilaceae</taxon>
        <taxon>Caldimonas</taxon>
    </lineage>
</organism>
<keyword evidence="2" id="KW-0732">Signal</keyword>
<gene>
    <name evidence="3" type="ORF">AAW51_4008</name>
</gene>
<evidence type="ECO:0000256" key="2">
    <source>
        <dbReference type="SAM" id="SignalP"/>
    </source>
</evidence>
<evidence type="ECO:0000256" key="1">
    <source>
        <dbReference type="SAM" id="MobiDB-lite"/>
    </source>
</evidence>
<accession>A0A0G3BML9</accession>
<feature type="signal peptide" evidence="2">
    <location>
        <begin position="1"/>
        <end position="17"/>
    </location>
</feature>
<dbReference type="InterPro" id="IPR025421">
    <property type="entry name" value="DUF4148"/>
</dbReference>
<dbReference type="Pfam" id="PF13663">
    <property type="entry name" value="DUF4148"/>
    <property type="match status" value="1"/>
</dbReference>
<protein>
    <recommendedName>
        <fullName evidence="5">DUF4148 domain-containing protein</fullName>
    </recommendedName>
</protein>
<dbReference type="KEGG" id="pbh:AAW51_4008"/>
<reference evidence="3 4" key="1">
    <citation type="submission" date="2015-05" db="EMBL/GenBank/DDBJ databases">
        <authorList>
            <person name="Tang B."/>
            <person name="Yu Y."/>
        </authorList>
    </citation>
    <scope>NUCLEOTIDE SEQUENCE [LARGE SCALE GENOMIC DNA]</scope>
    <source>
        <strain evidence="3 4">DSM 7029</strain>
    </source>
</reference>
<evidence type="ECO:0000313" key="3">
    <source>
        <dbReference type="EMBL" id="AKJ30699.1"/>
    </source>
</evidence>
<dbReference type="OrthoDB" id="8777858at2"/>
<feature type="chain" id="PRO_5002552006" description="DUF4148 domain-containing protein" evidence="2">
    <location>
        <begin position="18"/>
        <end position="115"/>
    </location>
</feature>
<dbReference type="AlphaFoldDB" id="A0A0G3BML9"/>
<dbReference type="Proteomes" id="UP000035352">
    <property type="component" value="Chromosome"/>
</dbReference>
<dbReference type="RefSeq" id="WP_047196013.1">
    <property type="nucleotide sequence ID" value="NZ_CP011371.1"/>
</dbReference>
<dbReference type="EMBL" id="CP011371">
    <property type="protein sequence ID" value="AKJ30699.1"/>
    <property type="molecule type" value="Genomic_DNA"/>
</dbReference>
<sequence>MSIRISTVLAVTITALAAPLALASNGYTRVEAKAPGASVGKTREQVRQELEASRRDGSYERINANSPYRWLEDDTGETSKTREQVRQELEASKEDGSYGRINSNSGHRSLEQADR</sequence>
<dbReference type="PATRIC" id="fig|413882.6.peg.4183"/>
<evidence type="ECO:0008006" key="5">
    <source>
        <dbReference type="Google" id="ProtNLM"/>
    </source>
</evidence>
<name>A0A0G3BML9_9BURK</name>
<feature type="compositionally biased region" description="Basic and acidic residues" evidence="1">
    <location>
        <begin position="77"/>
        <end position="97"/>
    </location>
</feature>
<keyword evidence="4" id="KW-1185">Reference proteome</keyword>
<feature type="compositionally biased region" description="Basic and acidic residues" evidence="1">
    <location>
        <begin position="41"/>
        <end position="59"/>
    </location>
</feature>
<feature type="region of interest" description="Disordered" evidence="1">
    <location>
        <begin position="33"/>
        <end position="115"/>
    </location>
</feature>
<proteinExistence type="predicted"/>